<dbReference type="OrthoDB" id="2906425at2759"/>
<evidence type="ECO:0000313" key="2">
    <source>
        <dbReference type="Proteomes" id="UP000236621"/>
    </source>
</evidence>
<organism evidence="1 2">
    <name type="scientific">Tolypocladium capitatum</name>
    <dbReference type="NCBI Taxonomy" id="45235"/>
    <lineage>
        <taxon>Eukaryota</taxon>
        <taxon>Fungi</taxon>
        <taxon>Dikarya</taxon>
        <taxon>Ascomycota</taxon>
        <taxon>Pezizomycotina</taxon>
        <taxon>Sordariomycetes</taxon>
        <taxon>Hypocreomycetidae</taxon>
        <taxon>Hypocreales</taxon>
        <taxon>Ophiocordycipitaceae</taxon>
        <taxon>Tolypocladium</taxon>
    </lineage>
</organism>
<evidence type="ECO:0000313" key="1">
    <source>
        <dbReference type="EMBL" id="PNY25186.1"/>
    </source>
</evidence>
<dbReference type="STRING" id="45235.A0A2K3QCA9"/>
<comment type="caution">
    <text evidence="1">The sequence shown here is derived from an EMBL/GenBank/DDBJ whole genome shotgun (WGS) entry which is preliminary data.</text>
</comment>
<dbReference type="Proteomes" id="UP000236621">
    <property type="component" value="Unassembled WGS sequence"/>
</dbReference>
<keyword evidence="2" id="KW-1185">Reference proteome</keyword>
<dbReference type="EMBL" id="NRSZ01000797">
    <property type="protein sequence ID" value="PNY25186.1"/>
    <property type="molecule type" value="Genomic_DNA"/>
</dbReference>
<sequence>MALKLTNFRPSVIEIESPTCEQTPPSVCHVHEQVREEGCIATTLGRKYYPPGSVFVKRSLRLNEFRTGYRSLHVPHRGKVRLMSEDESVQFIQQHTDIPVPTMCCHFEDVGSYHLITEYIRGGSMSKLPEGQKAVVREELESQREAQDIEDPLKMRVIIDWEHVGFFPPRFDYPFYKQKNVALRQPSTVKSMTRSICLGFSIPKKASVARLRWTPNVKSVDRDRRPLLM</sequence>
<reference evidence="1 2" key="1">
    <citation type="submission" date="2017-08" db="EMBL/GenBank/DDBJ databases">
        <title>Harnessing the power of phylogenomics to disentangle the directionality and signatures of interkingdom host jumping in the parasitic fungal genus Tolypocladium.</title>
        <authorList>
            <person name="Quandt C.A."/>
            <person name="Patterson W."/>
            <person name="Spatafora J.W."/>
        </authorList>
    </citation>
    <scope>NUCLEOTIDE SEQUENCE [LARGE SCALE GENOMIC DNA]</scope>
    <source>
        <strain evidence="1 2">CBS 113982</strain>
    </source>
</reference>
<evidence type="ECO:0008006" key="3">
    <source>
        <dbReference type="Google" id="ProtNLM"/>
    </source>
</evidence>
<protein>
    <recommendedName>
        <fullName evidence="3">Aminoglycoside phosphotransferase domain-containing protein</fullName>
    </recommendedName>
</protein>
<dbReference type="AlphaFoldDB" id="A0A2K3QCA9"/>
<accession>A0A2K3QCA9</accession>
<proteinExistence type="predicted"/>
<gene>
    <name evidence="1" type="ORF">TCAP_04880</name>
</gene>
<name>A0A2K3QCA9_9HYPO</name>